<dbReference type="PANTHER" id="PTHR24282">
    <property type="entry name" value="CYTOCHROME P450 FAMILY MEMBER"/>
    <property type="match status" value="1"/>
</dbReference>
<proteinExistence type="inferred from homology"/>
<dbReference type="InterPro" id="IPR017972">
    <property type="entry name" value="Cyt_P450_CS"/>
</dbReference>
<comment type="subcellular location">
    <subcellularLocation>
        <location evidence="1">Membrane</location>
    </subcellularLocation>
</comment>
<protein>
    <recommendedName>
        <fullName evidence="15">Cytochrome P450</fullName>
    </recommendedName>
</protein>
<dbReference type="GO" id="GO:0016705">
    <property type="term" value="F:oxidoreductase activity, acting on paired donors, with incorporation or reduction of molecular oxygen"/>
    <property type="evidence" value="ECO:0007669"/>
    <property type="project" value="InterPro"/>
</dbReference>
<dbReference type="FunFam" id="1.10.630.10:FF:000029">
    <property type="entry name" value="Cytochrome P450 734A1"/>
    <property type="match status" value="1"/>
</dbReference>
<dbReference type="PROSITE" id="PS00086">
    <property type="entry name" value="CYTOCHROME_P450"/>
    <property type="match status" value="1"/>
</dbReference>
<dbReference type="STRING" id="218851.A0A2G5C8S4"/>
<dbReference type="Proteomes" id="UP000230069">
    <property type="component" value="Unassembled WGS sequence"/>
</dbReference>
<keyword evidence="8 11" id="KW-0408">Iron</keyword>
<dbReference type="GO" id="GO:0004497">
    <property type="term" value="F:monooxygenase activity"/>
    <property type="evidence" value="ECO:0007669"/>
    <property type="project" value="UniProtKB-KW"/>
</dbReference>
<keyword evidence="5 11" id="KW-0479">Metal-binding</keyword>
<dbReference type="GO" id="GO:0020037">
    <property type="term" value="F:heme binding"/>
    <property type="evidence" value="ECO:0007669"/>
    <property type="project" value="InterPro"/>
</dbReference>
<evidence type="ECO:0000256" key="6">
    <source>
        <dbReference type="ARBA" id="ARBA00022989"/>
    </source>
</evidence>
<keyword evidence="9 12" id="KW-0503">Monooxygenase</keyword>
<dbReference type="PANTHER" id="PTHR24282:SF148">
    <property type="entry name" value="CYTOCHROME P450 72A15-LIKE"/>
    <property type="match status" value="1"/>
</dbReference>
<evidence type="ECO:0000313" key="13">
    <source>
        <dbReference type="EMBL" id="PIA27690.1"/>
    </source>
</evidence>
<dbReference type="InterPro" id="IPR050665">
    <property type="entry name" value="Cytochrome_P450_Monooxygen"/>
</dbReference>
<dbReference type="InterPro" id="IPR036396">
    <property type="entry name" value="Cyt_P450_sf"/>
</dbReference>
<organism evidence="13 14">
    <name type="scientific">Aquilegia coerulea</name>
    <name type="common">Rocky mountain columbine</name>
    <dbReference type="NCBI Taxonomy" id="218851"/>
    <lineage>
        <taxon>Eukaryota</taxon>
        <taxon>Viridiplantae</taxon>
        <taxon>Streptophyta</taxon>
        <taxon>Embryophyta</taxon>
        <taxon>Tracheophyta</taxon>
        <taxon>Spermatophyta</taxon>
        <taxon>Magnoliopsida</taxon>
        <taxon>Ranunculales</taxon>
        <taxon>Ranunculaceae</taxon>
        <taxon>Thalictroideae</taxon>
        <taxon>Aquilegia</taxon>
    </lineage>
</organism>
<gene>
    <name evidence="13" type="ORF">AQUCO_07600098v1</name>
</gene>
<evidence type="ECO:0000256" key="3">
    <source>
        <dbReference type="ARBA" id="ARBA00022617"/>
    </source>
</evidence>
<keyword evidence="6" id="KW-1133">Transmembrane helix</keyword>
<evidence type="ECO:0000256" key="2">
    <source>
        <dbReference type="ARBA" id="ARBA00010617"/>
    </source>
</evidence>
<dbReference type="EMBL" id="KZ305093">
    <property type="protein sequence ID" value="PIA27690.1"/>
    <property type="molecule type" value="Genomic_DNA"/>
</dbReference>
<evidence type="ECO:0000256" key="4">
    <source>
        <dbReference type="ARBA" id="ARBA00022692"/>
    </source>
</evidence>
<reference evidence="13 14" key="1">
    <citation type="submission" date="2017-09" db="EMBL/GenBank/DDBJ databases">
        <title>WGS assembly of Aquilegia coerulea Goldsmith.</title>
        <authorList>
            <person name="Hodges S."/>
            <person name="Kramer E."/>
            <person name="Nordborg M."/>
            <person name="Tomkins J."/>
            <person name="Borevitz J."/>
            <person name="Derieg N."/>
            <person name="Yan J."/>
            <person name="Mihaltcheva S."/>
            <person name="Hayes R.D."/>
            <person name="Rokhsar D."/>
        </authorList>
    </citation>
    <scope>NUCLEOTIDE SEQUENCE [LARGE SCALE GENOMIC DNA]</scope>
    <source>
        <strain evidence="14">cv. Goldsmith</strain>
    </source>
</reference>
<keyword evidence="4" id="KW-0812">Transmembrane</keyword>
<dbReference type="Pfam" id="PF00067">
    <property type="entry name" value="p450"/>
    <property type="match status" value="1"/>
</dbReference>
<dbReference type="InParanoid" id="A0A2G5C8S4"/>
<evidence type="ECO:0000256" key="9">
    <source>
        <dbReference type="ARBA" id="ARBA00023033"/>
    </source>
</evidence>
<comment type="cofactor">
    <cofactor evidence="11">
        <name>heme</name>
        <dbReference type="ChEBI" id="CHEBI:30413"/>
    </cofactor>
</comment>
<feature type="binding site" description="axial binding residue" evidence="11">
    <location>
        <position position="469"/>
    </location>
    <ligand>
        <name>heme</name>
        <dbReference type="ChEBI" id="CHEBI:30413"/>
    </ligand>
    <ligandPart>
        <name>Fe</name>
        <dbReference type="ChEBI" id="CHEBI:18248"/>
    </ligandPart>
</feature>
<evidence type="ECO:0000256" key="7">
    <source>
        <dbReference type="ARBA" id="ARBA00023002"/>
    </source>
</evidence>
<dbReference type="InterPro" id="IPR001128">
    <property type="entry name" value="Cyt_P450"/>
</dbReference>
<evidence type="ECO:0000256" key="5">
    <source>
        <dbReference type="ARBA" id="ARBA00022723"/>
    </source>
</evidence>
<keyword evidence="10" id="KW-0472">Membrane</keyword>
<dbReference type="InterPro" id="IPR002401">
    <property type="entry name" value="Cyt_P450_E_grp-I"/>
</dbReference>
<dbReference type="Gene3D" id="1.10.630.10">
    <property type="entry name" value="Cytochrome P450"/>
    <property type="match status" value="1"/>
</dbReference>
<keyword evidence="3 11" id="KW-0349">Heme</keyword>
<evidence type="ECO:0000256" key="11">
    <source>
        <dbReference type="PIRSR" id="PIRSR602401-1"/>
    </source>
</evidence>
<dbReference type="PRINTS" id="PR00385">
    <property type="entry name" value="P450"/>
</dbReference>
<evidence type="ECO:0008006" key="15">
    <source>
        <dbReference type="Google" id="ProtNLM"/>
    </source>
</evidence>
<dbReference type="SUPFAM" id="SSF48264">
    <property type="entry name" value="Cytochrome P450"/>
    <property type="match status" value="1"/>
</dbReference>
<evidence type="ECO:0000256" key="12">
    <source>
        <dbReference type="RuleBase" id="RU000461"/>
    </source>
</evidence>
<sequence length="521" mass="59399">MEVLVFITLMVSSSLLLWFALKVFHSLWWKPKSLEKQLKQQGIKGTSYKFLFGDLKDYARLFKEASSKPMNLTHHIAPRVVPFIHETVKTYGKHSLFWYGTMPTLVIVDPEMIKEVFSNKLGDIQKAPDNPNIKTISQGLSTMEGDKWTKQRKLITPAFHLEKLKGMTPAFITSCTDLIERWKKSVAPNGSCEMDVWPDIQTFTGDVISRTAFGSNFEEGKKIFELQKEQTVLVMEALQSLYLPGFRFIPTKKNKRRAILNKEINSQLSELIQRKLLGMNHGELGADDLLDMLLQYSNHSSLHAESSDSNNGKMTIDEVIEECKLFYFAGQETSSNWLTWTMIVLAMNPTWQEKAREEVLQICGKSVPSFENLSHFKIVTMILNEMLRLYPPAVSQYRYTVKTTEIGNISIPAGVQLMLPTLVIHHDQEVWGKDAQEFKPERFSEGISKASNKDEGVTFFPFGWGPRICLAHNFAMIEAKMALAMILQHFSFQLSPLYVHAPHTVITLQPQHGAQIILHGL</sequence>
<evidence type="ECO:0000256" key="10">
    <source>
        <dbReference type="ARBA" id="ARBA00023136"/>
    </source>
</evidence>
<dbReference type="GO" id="GO:0005506">
    <property type="term" value="F:iron ion binding"/>
    <property type="evidence" value="ECO:0007669"/>
    <property type="project" value="InterPro"/>
</dbReference>
<comment type="similarity">
    <text evidence="2 12">Belongs to the cytochrome P450 family.</text>
</comment>
<keyword evidence="14" id="KW-1185">Reference proteome</keyword>
<evidence type="ECO:0000256" key="8">
    <source>
        <dbReference type="ARBA" id="ARBA00023004"/>
    </source>
</evidence>
<evidence type="ECO:0000256" key="1">
    <source>
        <dbReference type="ARBA" id="ARBA00004370"/>
    </source>
</evidence>
<dbReference type="PRINTS" id="PR00463">
    <property type="entry name" value="EP450I"/>
</dbReference>
<name>A0A2G5C8S4_AQUCA</name>
<dbReference type="GO" id="GO:0016020">
    <property type="term" value="C:membrane"/>
    <property type="evidence" value="ECO:0007669"/>
    <property type="project" value="UniProtKB-SubCell"/>
</dbReference>
<dbReference type="OrthoDB" id="1470350at2759"/>
<evidence type="ECO:0000313" key="14">
    <source>
        <dbReference type="Proteomes" id="UP000230069"/>
    </source>
</evidence>
<dbReference type="GO" id="GO:0044550">
    <property type="term" value="P:secondary metabolite biosynthetic process"/>
    <property type="evidence" value="ECO:0007669"/>
    <property type="project" value="UniProtKB-ARBA"/>
</dbReference>
<dbReference type="AlphaFoldDB" id="A0A2G5C8S4"/>
<accession>A0A2G5C8S4</accession>
<keyword evidence="7 12" id="KW-0560">Oxidoreductase</keyword>